<reference evidence="1 2" key="1">
    <citation type="journal article" date="2012" name="Environ. Microbiol.">
        <title>The genome sequence of Desulfatibacillum alkenivorans AK-01: a blueprint for anaerobic alkane oxidation.</title>
        <authorList>
            <person name="Callaghan A.V."/>
            <person name="Morris B.E."/>
            <person name="Pereira I.A."/>
            <person name="McInerney M.J."/>
            <person name="Austin R.N."/>
            <person name="Groves J.T."/>
            <person name="Kukor J.J."/>
            <person name="Suflita J.M."/>
            <person name="Young L.Y."/>
            <person name="Zylstra G.J."/>
            <person name="Wawrik B."/>
        </authorList>
    </citation>
    <scope>NUCLEOTIDE SEQUENCE [LARGE SCALE GENOMIC DNA]</scope>
    <source>
        <strain evidence="1 2">AK-01</strain>
    </source>
</reference>
<keyword evidence="2" id="KW-1185">Reference proteome</keyword>
<dbReference type="Proteomes" id="UP000000739">
    <property type="component" value="Chromosome"/>
</dbReference>
<evidence type="ECO:0000313" key="2">
    <source>
        <dbReference type="Proteomes" id="UP000000739"/>
    </source>
</evidence>
<sequence>MHIFRSECDSCGKKKADVVSIGGGAFEACQECLREALSLTGTDVEALEKENAALKARVGELATSVDWLLECQEAVYWADWIVDLTSDGSAELTEIQAAAYAAYEAAKEAKNAE</sequence>
<dbReference type="RefSeq" id="WP_015949326.1">
    <property type="nucleotide sequence ID" value="NC_011768.1"/>
</dbReference>
<proteinExistence type="predicted"/>
<dbReference type="EMBL" id="CP001322">
    <property type="protein sequence ID" value="ACL06287.1"/>
    <property type="molecule type" value="Genomic_DNA"/>
</dbReference>
<dbReference type="AlphaFoldDB" id="B8FNK6"/>
<organism evidence="1 2">
    <name type="scientific">Desulfatibacillum aliphaticivorans</name>
    <dbReference type="NCBI Taxonomy" id="218208"/>
    <lineage>
        <taxon>Bacteria</taxon>
        <taxon>Pseudomonadati</taxon>
        <taxon>Thermodesulfobacteriota</taxon>
        <taxon>Desulfobacteria</taxon>
        <taxon>Desulfobacterales</taxon>
        <taxon>Desulfatibacillaceae</taxon>
        <taxon>Desulfatibacillum</taxon>
    </lineage>
</organism>
<protein>
    <submittedName>
        <fullName evidence="1">Uncharacterized protein</fullName>
    </submittedName>
</protein>
<name>B8FNK6_DESAL</name>
<evidence type="ECO:0000313" key="1">
    <source>
        <dbReference type="EMBL" id="ACL06287.1"/>
    </source>
</evidence>
<accession>B8FNK6</accession>
<gene>
    <name evidence="1" type="ordered locus">Dalk_4609</name>
</gene>
<dbReference type="HOGENOM" id="CLU_2129381_0_0_7"/>
<dbReference type="KEGG" id="dal:Dalk_4609"/>